<dbReference type="EMBL" id="CAJFCW020000003">
    <property type="protein sequence ID" value="CAG9105147.1"/>
    <property type="molecule type" value="Genomic_DNA"/>
</dbReference>
<evidence type="ECO:0000313" key="2">
    <source>
        <dbReference type="Proteomes" id="UP000614601"/>
    </source>
</evidence>
<reference evidence="1" key="1">
    <citation type="submission" date="2020-09" db="EMBL/GenBank/DDBJ databases">
        <authorList>
            <person name="Kikuchi T."/>
        </authorList>
    </citation>
    <scope>NUCLEOTIDE SEQUENCE</scope>
    <source>
        <strain evidence="1">SH1</strain>
    </source>
</reference>
<dbReference type="AlphaFoldDB" id="A0A811KJR9"/>
<dbReference type="Proteomes" id="UP000614601">
    <property type="component" value="Unassembled WGS sequence"/>
</dbReference>
<evidence type="ECO:0000313" key="1">
    <source>
        <dbReference type="EMBL" id="CAD5216000.1"/>
    </source>
</evidence>
<gene>
    <name evidence="1" type="ORF">BOKJ2_LOCUS6374</name>
</gene>
<organism evidence="1 2">
    <name type="scientific">Bursaphelenchus okinawaensis</name>
    <dbReference type="NCBI Taxonomy" id="465554"/>
    <lineage>
        <taxon>Eukaryota</taxon>
        <taxon>Metazoa</taxon>
        <taxon>Ecdysozoa</taxon>
        <taxon>Nematoda</taxon>
        <taxon>Chromadorea</taxon>
        <taxon>Rhabditida</taxon>
        <taxon>Tylenchina</taxon>
        <taxon>Tylenchomorpha</taxon>
        <taxon>Aphelenchoidea</taxon>
        <taxon>Aphelenchoididae</taxon>
        <taxon>Bursaphelenchus</taxon>
    </lineage>
</organism>
<comment type="caution">
    <text evidence="1">The sequence shown here is derived from an EMBL/GenBank/DDBJ whole genome shotgun (WGS) entry which is preliminary data.</text>
</comment>
<name>A0A811KJR9_9BILA</name>
<proteinExistence type="predicted"/>
<keyword evidence="2" id="KW-1185">Reference proteome</keyword>
<accession>A0A811KJR9</accession>
<dbReference type="EMBL" id="CAJFDH010000003">
    <property type="protein sequence ID" value="CAD5216000.1"/>
    <property type="molecule type" value="Genomic_DNA"/>
</dbReference>
<sequence>MMDRARYINQMFELWMYVPAQVPDFDCLTYIQFAYPLYVQKMLYDYMSSDQQWYQRFHENCFTYANVLMQQAEEMLKYSNILDDENKKAALHHVLQDKFAFFNHSFYEDANFQEYAGSVSDINPLSSVHVNNLRPLVAFNYDKNEKLWSIPTIMVIIFAFTEV</sequence>
<protein>
    <submittedName>
        <fullName evidence="1">Uncharacterized protein</fullName>
    </submittedName>
</protein>
<dbReference type="Proteomes" id="UP000783686">
    <property type="component" value="Unassembled WGS sequence"/>
</dbReference>